<dbReference type="CDD" id="cd22869">
    <property type="entry name" value="SLX4_RIM2"/>
    <property type="match status" value="1"/>
</dbReference>
<name>J8Q563_SACAR</name>
<sequence length="741" mass="83561">MEFQRAQRNLKLLQSEDSTNATNHMNGDSQRVSSVTIETQVPDVQFSLSSDDDSMNSQEKNETIQITSEAKETTIRDAESSKYAIAINANSTNISPCNLQGPDTTEENIFINTQIQSRLDDAEEETNLKSKLKQFKYASKSKNSYQTPYASVPAKRRPAIRKAKPKLKSKARSERDPNIIKNITEFNISNYERLRTASLLKQLSGKHKKVLDIIKVQKDGCNSLSSKIKTCKGERATFDTYNEQEWKYISKLLLERFPHSETTDLNEVQKFLYGCEQSPGALDDSKVPEKTLWTASQLPPELSDKTIQSEQEQGAQNTQSTVKYLSLSQVMDDKSEIINDDEDVVISEEFSTSSQEYGCKSVGPKTSKHVIDKNIELTVGTHMHGFALTDYKTDEPLIVEGHEDNDHDDVSIVSDTTDETSTLFPLDPYRFVFIEDNEKPALTTDTIGSTQFFTPNTSPLDGIIDLTQESFKAVRSLISPLKMESNKAAASQASNQVQVPATRTSTVIPHKDLISTLKTEEERIDEEKFIRVKLLSETVNKLDPEIVKYNCYEFEANDSQAEEETDCDNRFCIIDVELADSPKTFVETPIPNLATSNNVNNTATASPTTSPEKFHETITSQSMKELRQSLKTVGLKPMKTKVEIIQSLQTASQILFVATPCDSDEHDGVIGFSKMEVFDHLTELIQYFPDLLERIYTFEPIPLNEVIEKLFSIEPFVLQIDEATIREWADIQGICLRNDKK</sequence>
<comment type="caution">
    <text evidence="9">The sequence shown here is derived from an EMBL/GenBank/DDBJ whole genome shotgun (WGS) entry which is preliminary data.</text>
</comment>
<dbReference type="GO" id="GO:0006310">
    <property type="term" value="P:DNA recombination"/>
    <property type="evidence" value="ECO:0007669"/>
    <property type="project" value="UniProtKB-KW"/>
</dbReference>
<keyword evidence="3" id="KW-0227">DNA damage</keyword>
<keyword evidence="6" id="KW-0539">Nucleus</keyword>
<protein>
    <recommendedName>
        <fullName evidence="7">Structure-specific endonuclease subunit SLX4</fullName>
    </recommendedName>
</protein>
<evidence type="ECO:0000313" key="10">
    <source>
        <dbReference type="Proteomes" id="UP000006968"/>
    </source>
</evidence>
<feature type="compositionally biased region" description="Polar residues" evidence="8">
    <location>
        <begin position="55"/>
        <end position="68"/>
    </location>
</feature>
<evidence type="ECO:0000256" key="7">
    <source>
        <dbReference type="ARBA" id="ARBA00029496"/>
    </source>
</evidence>
<evidence type="ECO:0000256" key="6">
    <source>
        <dbReference type="ARBA" id="ARBA00023242"/>
    </source>
</evidence>
<dbReference type="HOGENOM" id="CLU_022388_0_0_1"/>
<comment type="similarity">
    <text evidence="2">Belongs to the SLX4 family.</text>
</comment>
<gene>
    <name evidence="9" type="ORF">SU7_2215</name>
</gene>
<evidence type="ECO:0000313" key="9">
    <source>
        <dbReference type="EMBL" id="EJS42724.1"/>
    </source>
</evidence>
<evidence type="ECO:0000256" key="1">
    <source>
        <dbReference type="ARBA" id="ARBA00004123"/>
    </source>
</evidence>
<keyword evidence="4" id="KW-0233">DNA recombination</keyword>
<proteinExistence type="inferred from homology"/>
<evidence type="ECO:0000256" key="4">
    <source>
        <dbReference type="ARBA" id="ARBA00023172"/>
    </source>
</evidence>
<dbReference type="GO" id="GO:0006281">
    <property type="term" value="P:DNA repair"/>
    <property type="evidence" value="ECO:0007669"/>
    <property type="project" value="UniProtKB-KW"/>
</dbReference>
<dbReference type="GO" id="GO:0006260">
    <property type="term" value="P:DNA replication"/>
    <property type="evidence" value="ECO:0007669"/>
    <property type="project" value="InterPro"/>
</dbReference>
<dbReference type="AlphaFoldDB" id="J8Q563"/>
<dbReference type="OrthoDB" id="4066789at2759"/>
<evidence type="ECO:0000256" key="2">
    <source>
        <dbReference type="ARBA" id="ARBA00006661"/>
    </source>
</evidence>
<feature type="region of interest" description="Disordered" evidence="8">
    <location>
        <begin position="13"/>
        <end position="33"/>
    </location>
</feature>
<keyword evidence="10" id="KW-1185">Reference proteome</keyword>
<evidence type="ECO:0000256" key="5">
    <source>
        <dbReference type="ARBA" id="ARBA00023204"/>
    </source>
</evidence>
<feature type="compositionally biased region" description="Polar residues" evidence="8">
    <location>
        <begin position="15"/>
        <end position="33"/>
    </location>
</feature>
<dbReference type="InterPro" id="IPR018574">
    <property type="entry name" value="Structure-sp_endonuc_su_Slx4"/>
</dbReference>
<keyword evidence="5" id="KW-0234">DNA repair</keyword>
<evidence type="ECO:0000256" key="8">
    <source>
        <dbReference type="SAM" id="MobiDB-lite"/>
    </source>
</evidence>
<feature type="region of interest" description="Disordered" evidence="8">
    <location>
        <begin position="146"/>
        <end position="174"/>
    </location>
</feature>
<dbReference type="EMBL" id="ALIE01000141">
    <property type="protein sequence ID" value="EJS42724.1"/>
    <property type="molecule type" value="Genomic_DNA"/>
</dbReference>
<dbReference type="Pfam" id="PF09494">
    <property type="entry name" value="Slx4"/>
    <property type="match status" value="1"/>
</dbReference>
<reference evidence="9 10" key="1">
    <citation type="journal article" date="2013" name="BMC Genomics">
        <title>High quality de novo sequencing and assembly of the Saccharomyces arboricolus genome.</title>
        <authorList>
            <person name="Liti G."/>
            <person name="Nguyen Ba A.N."/>
            <person name="Blythe M."/>
            <person name="Mueller C.A."/>
            <person name="Bergstroem A."/>
            <person name="Cubillos F.A."/>
            <person name="Dafhnis-Calas F."/>
            <person name="Khoshraftar S."/>
            <person name="Malla S."/>
            <person name="Mehta N."/>
            <person name="Siow C.C."/>
            <person name="Warringer J."/>
            <person name="Moses A.M."/>
            <person name="Louis E.J."/>
            <person name="Nieduszynski C.A."/>
        </authorList>
    </citation>
    <scope>NUCLEOTIDE SEQUENCE [LARGE SCALE GENOMIC DNA]</scope>
    <source>
        <strain evidence="10">H-6 / AS 2.3317 / CBS 10644</strain>
    </source>
</reference>
<evidence type="ECO:0000256" key="3">
    <source>
        <dbReference type="ARBA" id="ARBA00022763"/>
    </source>
</evidence>
<feature type="region of interest" description="Disordered" evidence="8">
    <location>
        <begin position="47"/>
        <end position="69"/>
    </location>
</feature>
<dbReference type="GO" id="GO:0033557">
    <property type="term" value="C:Slx1-Slx4 complex"/>
    <property type="evidence" value="ECO:0007669"/>
    <property type="project" value="InterPro"/>
</dbReference>
<organism evidence="9 10">
    <name type="scientific">Saccharomyces arboricola (strain H-6 / AS 2.3317 / CBS 10644)</name>
    <name type="common">Yeast</name>
    <dbReference type="NCBI Taxonomy" id="1160507"/>
    <lineage>
        <taxon>Eukaryota</taxon>
        <taxon>Fungi</taxon>
        <taxon>Dikarya</taxon>
        <taxon>Ascomycota</taxon>
        <taxon>Saccharomycotina</taxon>
        <taxon>Saccharomycetes</taxon>
        <taxon>Saccharomycetales</taxon>
        <taxon>Saccharomycetaceae</taxon>
        <taxon>Saccharomyces</taxon>
    </lineage>
</organism>
<feature type="compositionally biased region" description="Basic residues" evidence="8">
    <location>
        <begin position="154"/>
        <end position="170"/>
    </location>
</feature>
<accession>J8Q563</accession>
<comment type="subcellular location">
    <subcellularLocation>
        <location evidence="1">Nucleus</location>
    </subcellularLocation>
</comment>
<dbReference type="Proteomes" id="UP000006968">
    <property type="component" value="Chromosome XII"/>
</dbReference>